<evidence type="ECO:0000313" key="2">
    <source>
        <dbReference type="EMBL" id="CAC5425327.1"/>
    </source>
</evidence>
<keyword evidence="3" id="KW-1185">Reference proteome</keyword>
<organism evidence="2 3">
    <name type="scientific">Mytilus coruscus</name>
    <name type="common">Sea mussel</name>
    <dbReference type="NCBI Taxonomy" id="42192"/>
    <lineage>
        <taxon>Eukaryota</taxon>
        <taxon>Metazoa</taxon>
        <taxon>Spiralia</taxon>
        <taxon>Lophotrochozoa</taxon>
        <taxon>Mollusca</taxon>
        <taxon>Bivalvia</taxon>
        <taxon>Autobranchia</taxon>
        <taxon>Pteriomorphia</taxon>
        <taxon>Mytilida</taxon>
        <taxon>Mytiloidea</taxon>
        <taxon>Mytilidae</taxon>
        <taxon>Mytilinae</taxon>
        <taxon>Mytilus</taxon>
    </lineage>
</organism>
<evidence type="ECO:0008006" key="4">
    <source>
        <dbReference type="Google" id="ProtNLM"/>
    </source>
</evidence>
<accession>A0A6J8EXS2</accession>
<evidence type="ECO:0000256" key="1">
    <source>
        <dbReference type="SAM" id="MobiDB-lite"/>
    </source>
</evidence>
<gene>
    <name evidence="2" type="ORF">MCOR_57163</name>
</gene>
<proteinExistence type="predicted"/>
<evidence type="ECO:0000313" key="3">
    <source>
        <dbReference type="Proteomes" id="UP000507470"/>
    </source>
</evidence>
<dbReference type="AlphaFoldDB" id="A0A6J8EXS2"/>
<protein>
    <recommendedName>
        <fullName evidence="4">Retrotransposon gag domain-containing protein</fullName>
    </recommendedName>
</protein>
<feature type="region of interest" description="Disordered" evidence="1">
    <location>
        <begin position="1"/>
        <end position="24"/>
    </location>
</feature>
<dbReference type="Proteomes" id="UP000507470">
    <property type="component" value="Unassembled WGS sequence"/>
</dbReference>
<dbReference type="EMBL" id="CACVKT020010231">
    <property type="protein sequence ID" value="CAC5425327.1"/>
    <property type="molecule type" value="Genomic_DNA"/>
</dbReference>
<name>A0A6J8EXS2_MYTCO</name>
<dbReference type="OrthoDB" id="6277121at2759"/>
<sequence>MVHLKTKNFGRIPHSSGENHRLSNIKSNSNTAAYKANNTSQIHFGGERQRFCPPERETAYRCEFRDRRRRRDESVSNYGYSLKRLAAHAFPTIPLNIRESLIIEQYISGLANPELKRHVQFSHPTTLDRAISLALEFEAFEGSQISPVIKKPQDEDLISPICTSINVK</sequence>
<reference evidence="2 3" key="1">
    <citation type="submission" date="2020-06" db="EMBL/GenBank/DDBJ databases">
        <authorList>
            <person name="Li R."/>
            <person name="Bekaert M."/>
        </authorList>
    </citation>
    <scope>NUCLEOTIDE SEQUENCE [LARGE SCALE GENOMIC DNA]</scope>
    <source>
        <strain evidence="3">wild</strain>
    </source>
</reference>